<evidence type="ECO:0000256" key="1">
    <source>
        <dbReference type="SAM" id="MobiDB-lite"/>
    </source>
</evidence>
<organism evidence="2 3">
    <name type="scientific">Mizuhopecten yessoensis</name>
    <name type="common">Japanese scallop</name>
    <name type="synonym">Patinopecten yessoensis</name>
    <dbReference type="NCBI Taxonomy" id="6573"/>
    <lineage>
        <taxon>Eukaryota</taxon>
        <taxon>Metazoa</taxon>
        <taxon>Spiralia</taxon>
        <taxon>Lophotrochozoa</taxon>
        <taxon>Mollusca</taxon>
        <taxon>Bivalvia</taxon>
        <taxon>Autobranchia</taxon>
        <taxon>Pteriomorphia</taxon>
        <taxon>Pectinida</taxon>
        <taxon>Pectinoidea</taxon>
        <taxon>Pectinidae</taxon>
        <taxon>Mizuhopecten</taxon>
    </lineage>
</organism>
<comment type="caution">
    <text evidence="2">The sequence shown here is derived from an EMBL/GenBank/DDBJ whole genome shotgun (WGS) entry which is preliminary data.</text>
</comment>
<reference evidence="2 3" key="1">
    <citation type="journal article" date="2017" name="Nat. Ecol. Evol.">
        <title>Scallop genome provides insights into evolution of bilaterian karyotype and development.</title>
        <authorList>
            <person name="Wang S."/>
            <person name="Zhang J."/>
            <person name="Jiao W."/>
            <person name="Li J."/>
            <person name="Xun X."/>
            <person name="Sun Y."/>
            <person name="Guo X."/>
            <person name="Huan P."/>
            <person name="Dong B."/>
            <person name="Zhang L."/>
            <person name="Hu X."/>
            <person name="Sun X."/>
            <person name="Wang J."/>
            <person name="Zhao C."/>
            <person name="Wang Y."/>
            <person name="Wang D."/>
            <person name="Huang X."/>
            <person name="Wang R."/>
            <person name="Lv J."/>
            <person name="Li Y."/>
            <person name="Zhang Z."/>
            <person name="Liu B."/>
            <person name="Lu W."/>
            <person name="Hui Y."/>
            <person name="Liang J."/>
            <person name="Zhou Z."/>
            <person name="Hou R."/>
            <person name="Li X."/>
            <person name="Liu Y."/>
            <person name="Li H."/>
            <person name="Ning X."/>
            <person name="Lin Y."/>
            <person name="Zhao L."/>
            <person name="Xing Q."/>
            <person name="Dou J."/>
            <person name="Li Y."/>
            <person name="Mao J."/>
            <person name="Guo H."/>
            <person name="Dou H."/>
            <person name="Li T."/>
            <person name="Mu C."/>
            <person name="Jiang W."/>
            <person name="Fu Q."/>
            <person name="Fu X."/>
            <person name="Miao Y."/>
            <person name="Liu J."/>
            <person name="Yu Q."/>
            <person name="Li R."/>
            <person name="Liao H."/>
            <person name="Li X."/>
            <person name="Kong Y."/>
            <person name="Jiang Z."/>
            <person name="Chourrout D."/>
            <person name="Li R."/>
            <person name="Bao Z."/>
        </authorList>
    </citation>
    <scope>NUCLEOTIDE SEQUENCE [LARGE SCALE GENOMIC DNA]</scope>
    <source>
        <strain evidence="2 3">PY_sf001</strain>
    </source>
</reference>
<sequence length="137" mass="16035">MGNKKAKKRKIEEDEDENQILDESEIARDLKNPKIYIRLFEKNSHTIKGKRKKSDRVYNSAHPCPLCDKCVTNFSHHILSKQHENEDEVLELGDNPAERKRKIQLLRLKGSHVHNVKVLQKKKRGSLYVEEIMHSGQ</sequence>
<dbReference type="Proteomes" id="UP000242188">
    <property type="component" value="Unassembled WGS sequence"/>
</dbReference>
<dbReference type="PANTHER" id="PTHR33480">
    <property type="entry name" value="SET DOMAIN-CONTAINING PROTEIN-RELATED"/>
    <property type="match status" value="1"/>
</dbReference>
<feature type="region of interest" description="Disordered" evidence="1">
    <location>
        <begin position="1"/>
        <end position="23"/>
    </location>
</feature>
<dbReference type="OrthoDB" id="10055248at2759"/>
<gene>
    <name evidence="2" type="ORF">KP79_PYT23049</name>
</gene>
<proteinExistence type="predicted"/>
<keyword evidence="3" id="KW-1185">Reference proteome</keyword>
<name>A0A210PH72_MIZYE</name>
<feature type="compositionally biased region" description="Acidic residues" evidence="1">
    <location>
        <begin position="13"/>
        <end position="23"/>
    </location>
</feature>
<protein>
    <submittedName>
        <fullName evidence="2">Uncharacterized protein</fullName>
    </submittedName>
</protein>
<dbReference type="EMBL" id="NEDP02076703">
    <property type="protein sequence ID" value="OWF35848.1"/>
    <property type="molecule type" value="Genomic_DNA"/>
</dbReference>
<evidence type="ECO:0000313" key="2">
    <source>
        <dbReference type="EMBL" id="OWF35848.1"/>
    </source>
</evidence>
<evidence type="ECO:0000313" key="3">
    <source>
        <dbReference type="Proteomes" id="UP000242188"/>
    </source>
</evidence>
<dbReference type="PANTHER" id="PTHR33480:SF1">
    <property type="entry name" value="TYR RECOMBINASE DOMAIN-CONTAINING PROTEIN"/>
    <property type="match status" value="1"/>
</dbReference>
<accession>A0A210PH72</accession>
<dbReference type="AlphaFoldDB" id="A0A210PH72"/>